<feature type="compositionally biased region" description="Low complexity" evidence="1">
    <location>
        <begin position="11"/>
        <end position="21"/>
    </location>
</feature>
<gene>
    <name evidence="2" type="ORF">KQX54_003104</name>
</gene>
<feature type="compositionally biased region" description="Polar residues" evidence="1">
    <location>
        <begin position="50"/>
        <end position="75"/>
    </location>
</feature>
<dbReference type="Proteomes" id="UP000826195">
    <property type="component" value="Unassembled WGS sequence"/>
</dbReference>
<protein>
    <submittedName>
        <fullName evidence="2">Uncharacterized protein</fullName>
    </submittedName>
</protein>
<proteinExistence type="predicted"/>
<feature type="compositionally biased region" description="Polar residues" evidence="1">
    <location>
        <begin position="117"/>
        <end position="128"/>
    </location>
</feature>
<feature type="compositionally biased region" description="Basic and acidic residues" evidence="1">
    <location>
        <begin position="1"/>
        <end position="10"/>
    </location>
</feature>
<comment type="caution">
    <text evidence="2">The sequence shown here is derived from an EMBL/GenBank/DDBJ whole genome shotgun (WGS) entry which is preliminary data.</text>
</comment>
<dbReference type="EMBL" id="JAHXZJ010000747">
    <property type="protein sequence ID" value="KAH0557301.1"/>
    <property type="molecule type" value="Genomic_DNA"/>
</dbReference>
<evidence type="ECO:0000256" key="1">
    <source>
        <dbReference type="SAM" id="MobiDB-lite"/>
    </source>
</evidence>
<feature type="region of interest" description="Disordered" evidence="1">
    <location>
        <begin position="1"/>
        <end position="128"/>
    </location>
</feature>
<keyword evidence="3" id="KW-1185">Reference proteome</keyword>
<evidence type="ECO:0000313" key="3">
    <source>
        <dbReference type="Proteomes" id="UP000826195"/>
    </source>
</evidence>
<name>A0AAV7ISI7_COTGL</name>
<feature type="compositionally biased region" description="Basic and acidic residues" evidence="1">
    <location>
        <begin position="92"/>
        <end position="115"/>
    </location>
</feature>
<accession>A0AAV7ISI7</accession>
<dbReference type="AlphaFoldDB" id="A0AAV7ISI7"/>
<reference evidence="2 3" key="1">
    <citation type="journal article" date="2021" name="J. Hered.">
        <title>A chromosome-level genome assembly of the parasitoid wasp, Cotesia glomerata (Hymenoptera: Braconidae).</title>
        <authorList>
            <person name="Pinto B.J."/>
            <person name="Weis J.J."/>
            <person name="Gamble T."/>
            <person name="Ode P.J."/>
            <person name="Paul R."/>
            <person name="Zaspel J.M."/>
        </authorList>
    </citation>
    <scope>NUCLEOTIDE SEQUENCE [LARGE SCALE GENOMIC DNA]</scope>
    <source>
        <strain evidence="2">CgM1</strain>
    </source>
</reference>
<evidence type="ECO:0000313" key="2">
    <source>
        <dbReference type="EMBL" id="KAH0557301.1"/>
    </source>
</evidence>
<sequence>MAKTAEEGEPRSSALRASSPSTKLNGLKDGALPWNFTVIRGAKEDGPSQEGPTSGFNSEVNKGFSSEVNSETNGGYSEGHTERSTAQVSGESKVDKAEVEDLEGIDRGDSDKVRGQEATSRCWSGVND</sequence>
<organism evidence="2 3">
    <name type="scientific">Cotesia glomerata</name>
    <name type="common">Lepidopteran parasitic wasp</name>
    <name type="synonym">Apanteles glomeratus</name>
    <dbReference type="NCBI Taxonomy" id="32391"/>
    <lineage>
        <taxon>Eukaryota</taxon>
        <taxon>Metazoa</taxon>
        <taxon>Ecdysozoa</taxon>
        <taxon>Arthropoda</taxon>
        <taxon>Hexapoda</taxon>
        <taxon>Insecta</taxon>
        <taxon>Pterygota</taxon>
        <taxon>Neoptera</taxon>
        <taxon>Endopterygota</taxon>
        <taxon>Hymenoptera</taxon>
        <taxon>Apocrita</taxon>
        <taxon>Ichneumonoidea</taxon>
        <taxon>Braconidae</taxon>
        <taxon>Microgastrinae</taxon>
        <taxon>Cotesia</taxon>
    </lineage>
</organism>